<protein>
    <recommendedName>
        <fullName evidence="3 4">Diaminopimelate epimerase</fullName>
        <shortName evidence="3">DAP epimerase</shortName>
        <ecNumber evidence="3 4">5.1.1.7</ecNumber>
    </recommendedName>
    <alternativeName>
        <fullName evidence="3">PLP-independent amino acid racemase</fullName>
    </alternativeName>
</protein>
<dbReference type="Proteomes" id="UP000280842">
    <property type="component" value="Unassembled WGS sequence"/>
</dbReference>
<keyword evidence="3" id="KW-0963">Cytoplasm</keyword>
<dbReference type="Pfam" id="PF01678">
    <property type="entry name" value="DAP_epimerase"/>
    <property type="match status" value="2"/>
</dbReference>
<organism evidence="5 6">
    <name type="scientific">Hydrogenothermus marinus</name>
    <dbReference type="NCBI Taxonomy" id="133270"/>
    <lineage>
        <taxon>Bacteria</taxon>
        <taxon>Pseudomonadati</taxon>
        <taxon>Aquificota</taxon>
        <taxon>Aquificia</taxon>
        <taxon>Aquificales</taxon>
        <taxon>Hydrogenothermaceae</taxon>
        <taxon>Hydrogenothermus</taxon>
    </lineage>
</organism>
<dbReference type="OrthoDB" id="9805408at2"/>
<feature type="binding site" evidence="3">
    <location>
        <position position="165"/>
    </location>
    <ligand>
        <name>substrate</name>
    </ligand>
</feature>
<feature type="binding site" evidence="3">
    <location>
        <begin position="220"/>
        <end position="221"/>
    </location>
    <ligand>
        <name>substrate</name>
    </ligand>
</feature>
<dbReference type="InterPro" id="IPR001653">
    <property type="entry name" value="DAP_epimerase_DapF"/>
</dbReference>
<feature type="site" description="Could be important to modulate the pK values of the two catalytic cysteine residues" evidence="3">
    <location>
        <position position="167"/>
    </location>
</feature>
<feature type="binding site" evidence="3">
    <location>
        <position position="202"/>
    </location>
    <ligand>
        <name>substrate</name>
    </ligand>
</feature>
<evidence type="ECO:0000313" key="5">
    <source>
        <dbReference type="EMBL" id="RMA97823.1"/>
    </source>
</evidence>
<gene>
    <name evidence="3" type="primary">dapF</name>
    <name evidence="5" type="ORF">CLV39_0452</name>
</gene>
<comment type="function">
    <text evidence="3">Catalyzes the stereoinversion of LL-2,6-diaminopimelate (L,L-DAP) to meso-diaminopimelate (meso-DAP), a precursor of L-lysine and an essential component of the bacterial peptidoglycan.</text>
</comment>
<comment type="caution">
    <text evidence="5">The sequence shown here is derived from an EMBL/GenBank/DDBJ whole genome shotgun (WGS) entry which is preliminary data.</text>
</comment>
<keyword evidence="3" id="KW-0457">Lysine biosynthesis</keyword>
<comment type="similarity">
    <text evidence="1 3">Belongs to the diaminopimelate epimerase family.</text>
</comment>
<comment type="catalytic activity">
    <reaction evidence="3">
        <text>(2S,6S)-2,6-diaminopimelate = meso-2,6-diaminopimelate</text>
        <dbReference type="Rhea" id="RHEA:15393"/>
        <dbReference type="ChEBI" id="CHEBI:57609"/>
        <dbReference type="ChEBI" id="CHEBI:57791"/>
        <dbReference type="EC" id="5.1.1.7"/>
    </reaction>
</comment>
<dbReference type="Gene3D" id="3.10.310.10">
    <property type="entry name" value="Diaminopimelate Epimerase, Chain A, domain 1"/>
    <property type="match status" value="2"/>
</dbReference>
<dbReference type="HAMAP" id="MF_00197">
    <property type="entry name" value="DAP_epimerase"/>
    <property type="match status" value="1"/>
</dbReference>
<reference evidence="5 6" key="1">
    <citation type="submission" date="2018-10" db="EMBL/GenBank/DDBJ databases">
        <title>Genomic Encyclopedia of Archaeal and Bacterial Type Strains, Phase II (KMG-II): from individual species to whole genera.</title>
        <authorList>
            <person name="Goeker M."/>
        </authorList>
    </citation>
    <scope>NUCLEOTIDE SEQUENCE [LARGE SCALE GENOMIC DNA]</scope>
    <source>
        <strain evidence="5 6">VM1</strain>
    </source>
</reference>
<dbReference type="EMBL" id="REFO01000010">
    <property type="protein sequence ID" value="RMA97823.1"/>
    <property type="molecule type" value="Genomic_DNA"/>
</dbReference>
<dbReference type="GO" id="GO:0009089">
    <property type="term" value="P:lysine biosynthetic process via diaminopimelate"/>
    <property type="evidence" value="ECO:0007669"/>
    <property type="project" value="UniProtKB-UniRule"/>
</dbReference>
<keyword evidence="3" id="KW-0028">Amino-acid biosynthesis</keyword>
<comment type="subcellular location">
    <subcellularLocation>
        <location evidence="3">Cytoplasm</location>
    </subcellularLocation>
</comment>
<evidence type="ECO:0000256" key="3">
    <source>
        <dbReference type="HAMAP-Rule" id="MF_00197"/>
    </source>
</evidence>
<dbReference type="RefSeq" id="WP_121922585.1">
    <property type="nucleotide sequence ID" value="NZ_REFO01000010.1"/>
</dbReference>
<feature type="site" description="Could be important to modulate the pK values of the two catalytic cysteine residues" evidence="3">
    <location>
        <position position="220"/>
    </location>
</feature>
<sequence length="293" mass="32657">MEKNFFVKSHGLGNEYIVLDKENIDFELTKKAIQTLCNVHFGIGSDGILLKVPSEKADFGLRIFNPDGSEAEKSGNGLRIFCKFLYDYGFTKGSKEFSVETKGGIVKAKIEKEEKGKAKIITIDMGKAVFDTDKIPVNINDKECIDYPLKVEDKEFKINCVSVGNPHCVILVDNVPEMFDEKQVKKYGPKIENNPIFPNRTNVQFVKVIDKNTAEIKIWERGAGYTLASGSSSSAVASVLYKKGLTDSDITIKMEGGELKISLDKDFNIKMTGEVQEICKGTLSEELIENIKE</sequence>
<dbReference type="GO" id="GO:0005829">
    <property type="term" value="C:cytosol"/>
    <property type="evidence" value="ECO:0007669"/>
    <property type="project" value="TreeGrafter"/>
</dbReference>
<evidence type="ECO:0000256" key="2">
    <source>
        <dbReference type="ARBA" id="ARBA00023235"/>
    </source>
</evidence>
<dbReference type="AlphaFoldDB" id="A0A3M0BK51"/>
<evidence type="ECO:0000256" key="4">
    <source>
        <dbReference type="NCBIfam" id="TIGR00652"/>
    </source>
</evidence>
<feature type="binding site" evidence="3">
    <location>
        <position position="65"/>
    </location>
    <ligand>
        <name>substrate</name>
    </ligand>
</feature>
<dbReference type="GO" id="GO:0008837">
    <property type="term" value="F:diaminopimelate epimerase activity"/>
    <property type="evidence" value="ECO:0007669"/>
    <property type="project" value="UniProtKB-UniRule"/>
</dbReference>
<evidence type="ECO:0000313" key="6">
    <source>
        <dbReference type="Proteomes" id="UP000280842"/>
    </source>
</evidence>
<dbReference type="EC" id="5.1.1.7" evidence="3 4"/>
<accession>A0A3M0BK51</accession>
<comment type="subunit">
    <text evidence="3">Homodimer.</text>
</comment>
<name>A0A3M0BK51_9AQUI</name>
<comment type="pathway">
    <text evidence="3">Amino-acid biosynthesis; L-lysine biosynthesis via DAP pathway; DL-2,6-diaminopimelate from LL-2,6-diaminopimelate: step 1/1.</text>
</comment>
<feature type="binding site" evidence="3">
    <location>
        <begin position="75"/>
        <end position="76"/>
    </location>
    <ligand>
        <name>substrate</name>
    </ligand>
</feature>
<proteinExistence type="inferred from homology"/>
<comment type="caution">
    <text evidence="3">Lacks conserved residue(s) required for the propagation of feature annotation.</text>
</comment>
<dbReference type="NCBIfam" id="TIGR00652">
    <property type="entry name" value="DapF"/>
    <property type="match status" value="1"/>
</dbReference>
<keyword evidence="6" id="KW-1185">Reference proteome</keyword>
<dbReference type="PANTHER" id="PTHR31689">
    <property type="entry name" value="DIAMINOPIMELATE EPIMERASE, CHLOROPLASTIC"/>
    <property type="match status" value="1"/>
</dbReference>
<feature type="binding site" evidence="3">
    <location>
        <begin position="230"/>
        <end position="231"/>
    </location>
    <ligand>
        <name>substrate</name>
    </ligand>
</feature>
<dbReference type="UniPathway" id="UPA00034">
    <property type="reaction ID" value="UER00025"/>
</dbReference>
<dbReference type="SUPFAM" id="SSF54506">
    <property type="entry name" value="Diaminopimelate epimerase-like"/>
    <property type="match status" value="2"/>
</dbReference>
<feature type="binding site" evidence="3">
    <location>
        <position position="14"/>
    </location>
    <ligand>
        <name>substrate</name>
    </ligand>
</feature>
<dbReference type="PANTHER" id="PTHR31689:SF0">
    <property type="entry name" value="DIAMINOPIMELATE EPIMERASE"/>
    <property type="match status" value="1"/>
</dbReference>
<evidence type="ECO:0000256" key="1">
    <source>
        <dbReference type="ARBA" id="ARBA00010219"/>
    </source>
</evidence>
<keyword evidence="2 3" id="KW-0413">Isomerase</keyword>